<feature type="transmembrane region" description="Helical" evidence="8">
    <location>
        <begin position="170"/>
        <end position="188"/>
    </location>
</feature>
<evidence type="ECO:0000256" key="1">
    <source>
        <dbReference type="ARBA" id="ARBA00004651"/>
    </source>
</evidence>
<evidence type="ECO:0000256" key="2">
    <source>
        <dbReference type="ARBA" id="ARBA00007362"/>
    </source>
</evidence>
<keyword evidence="3" id="KW-1003">Cell membrane</keyword>
<dbReference type="InterPro" id="IPR000620">
    <property type="entry name" value="EamA_dom"/>
</dbReference>
<comment type="similarity">
    <text evidence="2">Belongs to the EamA transporter family.</text>
</comment>
<evidence type="ECO:0000256" key="5">
    <source>
        <dbReference type="ARBA" id="ARBA00022989"/>
    </source>
</evidence>
<feature type="transmembrane region" description="Helical" evidence="8">
    <location>
        <begin position="280"/>
        <end position="297"/>
    </location>
</feature>
<feature type="transmembrane region" description="Helical" evidence="8">
    <location>
        <begin position="250"/>
        <end position="268"/>
    </location>
</feature>
<accession>A0A1C6UYK9</accession>
<feature type="domain" description="EamA" evidence="9">
    <location>
        <begin position="220"/>
        <end position="350"/>
    </location>
</feature>
<gene>
    <name evidence="10" type="ORF">GA0070606_3010</name>
</gene>
<evidence type="ECO:0000256" key="6">
    <source>
        <dbReference type="ARBA" id="ARBA00023136"/>
    </source>
</evidence>
<evidence type="ECO:0000256" key="3">
    <source>
        <dbReference type="ARBA" id="ARBA00022475"/>
    </source>
</evidence>
<feature type="transmembrane region" description="Helical" evidence="8">
    <location>
        <begin position="115"/>
        <end position="133"/>
    </location>
</feature>
<dbReference type="SUPFAM" id="SSF103481">
    <property type="entry name" value="Multidrug resistance efflux transporter EmrE"/>
    <property type="match status" value="1"/>
</dbReference>
<feature type="transmembrane region" description="Helical" evidence="8">
    <location>
        <begin position="145"/>
        <end position="164"/>
    </location>
</feature>
<dbReference type="InterPro" id="IPR051258">
    <property type="entry name" value="Diverse_Substrate_Transporter"/>
</dbReference>
<dbReference type="GO" id="GO:0005886">
    <property type="term" value="C:plasma membrane"/>
    <property type="evidence" value="ECO:0007669"/>
    <property type="project" value="UniProtKB-SubCell"/>
</dbReference>
<feature type="transmembrane region" description="Helical" evidence="8">
    <location>
        <begin position="309"/>
        <end position="329"/>
    </location>
</feature>
<dbReference type="STRING" id="47855.GA0070606_3010"/>
<dbReference type="OrthoDB" id="9815120at2"/>
<sequence>MIVPPGMVAGPAAHHRRPGRTGPAPPTAGEPEPTGSDRRVGVEIRSRRAPSPSTVVRVYALASRPLPAGHPAARLTVALGRPRAVPPPLLMLLGMLSTQVGAAVAKQLFGSTSAGGTTTLRLGFAALILLLVARPGLRLGWRAAGLVGAFGLSLALMNLSFYAALQRVPLGVAVTIGFAGPLLVSLAGSRRAADVAWAALAGGGVLLISGLGGAGLDGVGLLLCAAVAVGWAGYVLLGKAVSAQVPGSRGLALGMAVAALAVLPFGVADGGAALLDPWTLALGVAVALLSSVLPYSAELAALRRMPARVFAVLLSLEPAIGALVGLVLLGELLAWSQALGVACVVGAALGATLVRGSSTPEERDAPRRNGPRAR</sequence>
<feature type="transmembrane region" description="Helical" evidence="8">
    <location>
        <begin position="335"/>
        <end position="354"/>
    </location>
</feature>
<dbReference type="PANTHER" id="PTHR42920">
    <property type="entry name" value="OS03G0707200 PROTEIN-RELATED"/>
    <property type="match status" value="1"/>
</dbReference>
<organism evidence="10 11">
    <name type="scientific">Micromonospora citrea</name>
    <dbReference type="NCBI Taxonomy" id="47855"/>
    <lineage>
        <taxon>Bacteria</taxon>
        <taxon>Bacillati</taxon>
        <taxon>Actinomycetota</taxon>
        <taxon>Actinomycetes</taxon>
        <taxon>Micromonosporales</taxon>
        <taxon>Micromonosporaceae</taxon>
        <taxon>Micromonospora</taxon>
    </lineage>
</organism>
<dbReference type="PANTHER" id="PTHR42920:SF5">
    <property type="entry name" value="EAMA DOMAIN-CONTAINING PROTEIN"/>
    <property type="match status" value="1"/>
</dbReference>
<feature type="transmembrane region" description="Helical" evidence="8">
    <location>
        <begin position="195"/>
        <end position="213"/>
    </location>
</feature>
<feature type="transmembrane region" description="Helical" evidence="8">
    <location>
        <begin position="219"/>
        <end position="238"/>
    </location>
</feature>
<evidence type="ECO:0000256" key="7">
    <source>
        <dbReference type="SAM" id="MobiDB-lite"/>
    </source>
</evidence>
<dbReference type="Proteomes" id="UP000199001">
    <property type="component" value="Unassembled WGS sequence"/>
</dbReference>
<name>A0A1C6UYK9_9ACTN</name>
<dbReference type="AlphaFoldDB" id="A0A1C6UYK9"/>
<reference evidence="11" key="1">
    <citation type="submission" date="2016-06" db="EMBL/GenBank/DDBJ databases">
        <authorList>
            <person name="Varghese N."/>
            <person name="Submissions Spin"/>
        </authorList>
    </citation>
    <scope>NUCLEOTIDE SEQUENCE [LARGE SCALE GENOMIC DNA]</scope>
    <source>
        <strain evidence="11">DSM 43903</strain>
    </source>
</reference>
<evidence type="ECO:0000259" key="9">
    <source>
        <dbReference type="Pfam" id="PF00892"/>
    </source>
</evidence>
<keyword evidence="5 8" id="KW-1133">Transmembrane helix</keyword>
<dbReference type="InterPro" id="IPR037185">
    <property type="entry name" value="EmrE-like"/>
</dbReference>
<protein>
    <submittedName>
        <fullName evidence="10">Inner membrane transporter RhtA</fullName>
    </submittedName>
</protein>
<comment type="subcellular location">
    <subcellularLocation>
        <location evidence="1">Cell membrane</location>
        <topology evidence="1">Multi-pass membrane protein</topology>
    </subcellularLocation>
</comment>
<keyword evidence="6 8" id="KW-0472">Membrane</keyword>
<evidence type="ECO:0000313" key="11">
    <source>
        <dbReference type="Proteomes" id="UP000199001"/>
    </source>
</evidence>
<proteinExistence type="inferred from homology"/>
<evidence type="ECO:0000313" key="10">
    <source>
        <dbReference type="EMBL" id="SCL58890.1"/>
    </source>
</evidence>
<feature type="region of interest" description="Disordered" evidence="7">
    <location>
        <begin position="1"/>
        <end position="41"/>
    </location>
</feature>
<dbReference type="EMBL" id="FMHZ01000002">
    <property type="protein sequence ID" value="SCL58890.1"/>
    <property type="molecule type" value="Genomic_DNA"/>
</dbReference>
<dbReference type="Pfam" id="PF00892">
    <property type="entry name" value="EamA"/>
    <property type="match status" value="1"/>
</dbReference>
<keyword evidence="11" id="KW-1185">Reference proteome</keyword>
<keyword evidence="4 8" id="KW-0812">Transmembrane</keyword>
<evidence type="ECO:0000256" key="8">
    <source>
        <dbReference type="SAM" id="Phobius"/>
    </source>
</evidence>
<evidence type="ECO:0000256" key="4">
    <source>
        <dbReference type="ARBA" id="ARBA00022692"/>
    </source>
</evidence>